<sequence length="182" mass="20304">MTNIKHKMGLDLNSPVGLLKLGTVILGLTCFVTSFVGYFNNSDFAYPDPDYFYGPTEEERCKDNSPPTSCPHPWLATISIIIICIAFCLSFIMLIVLLFIDIDGPCKTIDAIGHIIAGILMILAAIFLFVYATEHYKYRKALDRGNKRTEQREFPTGFIITGIFCLVDGIIYIVAGVFIFKG</sequence>
<reference evidence="2 3" key="1">
    <citation type="journal article" date="2016" name="Genome Biol. Evol.">
        <title>Gene Family Evolution Reflects Adaptation to Soil Environmental Stressors in the Genome of the Collembolan Orchesella cincta.</title>
        <authorList>
            <person name="Faddeeva-Vakhrusheva A."/>
            <person name="Derks M.F."/>
            <person name="Anvar S.Y."/>
            <person name="Agamennone V."/>
            <person name="Suring W."/>
            <person name="Smit S."/>
            <person name="van Straalen N.M."/>
            <person name="Roelofs D."/>
        </authorList>
    </citation>
    <scope>NUCLEOTIDE SEQUENCE [LARGE SCALE GENOMIC DNA]</scope>
    <source>
        <tissue evidence="2">Mixed pool</tissue>
    </source>
</reference>
<dbReference type="EMBL" id="LJIJ01008043">
    <property type="protein sequence ID" value="ODM86606.1"/>
    <property type="molecule type" value="Genomic_DNA"/>
</dbReference>
<name>A0A1D2M0X3_ORCCI</name>
<keyword evidence="1" id="KW-0472">Membrane</keyword>
<dbReference type="Proteomes" id="UP000094527">
    <property type="component" value="Unassembled WGS sequence"/>
</dbReference>
<keyword evidence="1" id="KW-0812">Transmembrane</keyword>
<feature type="transmembrane region" description="Helical" evidence="1">
    <location>
        <begin position="21"/>
        <end position="39"/>
    </location>
</feature>
<dbReference type="AlphaFoldDB" id="A0A1D2M0X3"/>
<comment type="caution">
    <text evidence="2">The sequence shown here is derived from an EMBL/GenBank/DDBJ whole genome shotgun (WGS) entry which is preliminary data.</text>
</comment>
<evidence type="ECO:0000256" key="1">
    <source>
        <dbReference type="SAM" id="Phobius"/>
    </source>
</evidence>
<evidence type="ECO:0008006" key="4">
    <source>
        <dbReference type="Google" id="ProtNLM"/>
    </source>
</evidence>
<gene>
    <name evidence="2" type="ORF">Ocin01_20077</name>
</gene>
<keyword evidence="1" id="KW-1133">Transmembrane helix</keyword>
<organism evidence="2 3">
    <name type="scientific">Orchesella cincta</name>
    <name type="common">Springtail</name>
    <name type="synonym">Podura cincta</name>
    <dbReference type="NCBI Taxonomy" id="48709"/>
    <lineage>
        <taxon>Eukaryota</taxon>
        <taxon>Metazoa</taxon>
        <taxon>Ecdysozoa</taxon>
        <taxon>Arthropoda</taxon>
        <taxon>Hexapoda</taxon>
        <taxon>Collembola</taxon>
        <taxon>Entomobryomorpha</taxon>
        <taxon>Entomobryoidea</taxon>
        <taxon>Orchesellidae</taxon>
        <taxon>Orchesellinae</taxon>
        <taxon>Orchesella</taxon>
    </lineage>
</organism>
<protein>
    <recommendedName>
        <fullName evidence="4">MARVEL domain-containing protein</fullName>
    </recommendedName>
</protein>
<feature type="transmembrane region" description="Helical" evidence="1">
    <location>
        <begin position="74"/>
        <end position="100"/>
    </location>
</feature>
<feature type="transmembrane region" description="Helical" evidence="1">
    <location>
        <begin position="158"/>
        <end position="180"/>
    </location>
</feature>
<accession>A0A1D2M0X3</accession>
<evidence type="ECO:0000313" key="3">
    <source>
        <dbReference type="Proteomes" id="UP000094527"/>
    </source>
</evidence>
<keyword evidence="3" id="KW-1185">Reference proteome</keyword>
<feature type="transmembrane region" description="Helical" evidence="1">
    <location>
        <begin position="112"/>
        <end position="132"/>
    </location>
</feature>
<proteinExistence type="predicted"/>
<evidence type="ECO:0000313" key="2">
    <source>
        <dbReference type="EMBL" id="ODM86606.1"/>
    </source>
</evidence>